<dbReference type="Proteomes" id="UP000614721">
    <property type="component" value="Unassembled WGS sequence"/>
</dbReference>
<evidence type="ECO:0000313" key="18">
    <source>
        <dbReference type="Proteomes" id="UP000614721"/>
    </source>
</evidence>
<gene>
    <name evidence="17" type="primary">fliF</name>
    <name evidence="17" type="ORF">I4902_02945</name>
</gene>
<comment type="function">
    <text evidence="1 12">The M ring may be actively involved in energy transduction.</text>
</comment>
<evidence type="ECO:0000256" key="2">
    <source>
        <dbReference type="ARBA" id="ARBA00004117"/>
    </source>
</evidence>
<feature type="compositionally biased region" description="Basic and acidic residues" evidence="13">
    <location>
        <begin position="334"/>
        <end position="343"/>
    </location>
</feature>
<evidence type="ECO:0000256" key="14">
    <source>
        <dbReference type="SAM" id="Phobius"/>
    </source>
</evidence>
<feature type="region of interest" description="Disordered" evidence="13">
    <location>
        <begin position="276"/>
        <end position="374"/>
    </location>
</feature>
<dbReference type="RefSeq" id="WP_196566407.1">
    <property type="nucleotide sequence ID" value="NZ_JADRYY010000004.1"/>
</dbReference>
<keyword evidence="18" id="KW-1185">Reference proteome</keyword>
<feature type="domain" description="Flagellar M-ring N-terminal" evidence="15">
    <location>
        <begin position="49"/>
        <end position="223"/>
    </location>
</feature>
<organism evidence="17 18">
    <name type="scientific">Proteus alimentorum</name>
    <dbReference type="NCBI Taxonomy" id="1973495"/>
    <lineage>
        <taxon>Bacteria</taxon>
        <taxon>Pseudomonadati</taxon>
        <taxon>Pseudomonadota</taxon>
        <taxon>Gammaproteobacteria</taxon>
        <taxon>Enterobacterales</taxon>
        <taxon>Morganellaceae</taxon>
        <taxon>Proteus</taxon>
    </lineage>
</organism>
<evidence type="ECO:0000256" key="1">
    <source>
        <dbReference type="ARBA" id="ARBA00003820"/>
    </source>
</evidence>
<feature type="compositionally biased region" description="Low complexity" evidence="13">
    <location>
        <begin position="344"/>
        <end position="358"/>
    </location>
</feature>
<reference evidence="17 18" key="1">
    <citation type="submission" date="2020-11" db="EMBL/GenBank/DDBJ databases">
        <title>Enhanced detection system for hospital associated transmission using whole genome sequencing surveillance.</title>
        <authorList>
            <person name="Harrison L.H."/>
            <person name="Van Tyne D."/>
            <person name="Marsh J.W."/>
            <person name="Griffith M.P."/>
            <person name="Snyder D.J."/>
            <person name="Cooper V.S."/>
            <person name="Mustapha M."/>
        </authorList>
    </citation>
    <scope>NUCLEOTIDE SEQUENCE [LARGE SCALE GENOMIC DNA]</scope>
    <source>
        <strain evidence="17 18">PR00075</strain>
    </source>
</reference>
<dbReference type="InterPro" id="IPR045851">
    <property type="entry name" value="AMP-bd_C_sf"/>
</dbReference>
<evidence type="ECO:0000256" key="8">
    <source>
        <dbReference type="ARBA" id="ARBA00022989"/>
    </source>
</evidence>
<keyword evidence="17" id="KW-0282">Flagellum</keyword>
<dbReference type="InterPro" id="IPR006182">
    <property type="entry name" value="FliF_N_dom"/>
</dbReference>
<evidence type="ECO:0000256" key="5">
    <source>
        <dbReference type="ARBA" id="ARBA00017949"/>
    </source>
</evidence>
<keyword evidence="17" id="KW-0969">Cilium</keyword>
<evidence type="ECO:0000256" key="13">
    <source>
        <dbReference type="SAM" id="MobiDB-lite"/>
    </source>
</evidence>
<evidence type="ECO:0000256" key="3">
    <source>
        <dbReference type="ARBA" id="ARBA00004651"/>
    </source>
</evidence>
<comment type="subunit">
    <text evidence="11">The basal body constitutes a major portion of the flagellar organelle and consists of four rings (L,P,S, and M) mounted on a central rod. The M ring is integral to the inner membrane of the cell and may be connected to the flagellar rod via the S ring. The S (supramembrane ring) lies just distal to the M ring. The L and P rings lie in the outer membrane and the periplasmic space, respectively.</text>
</comment>
<dbReference type="PANTHER" id="PTHR30046">
    <property type="entry name" value="FLAGELLAR M-RING PROTEIN"/>
    <property type="match status" value="1"/>
</dbReference>
<dbReference type="Gene3D" id="3.30.300.30">
    <property type="match status" value="1"/>
</dbReference>
<dbReference type="InterPro" id="IPR000067">
    <property type="entry name" value="FlgMring_FliF"/>
</dbReference>
<evidence type="ECO:0000256" key="10">
    <source>
        <dbReference type="ARBA" id="ARBA00023143"/>
    </source>
</evidence>
<comment type="caution">
    <text evidence="17">The sequence shown here is derived from an EMBL/GenBank/DDBJ whole genome shotgun (WGS) entry which is preliminary data.</text>
</comment>
<keyword evidence="9 14" id="KW-0472">Membrane</keyword>
<keyword evidence="7 14" id="KW-0812">Transmembrane</keyword>
<dbReference type="InterPro" id="IPR043427">
    <property type="entry name" value="YscJ/FliF"/>
</dbReference>
<evidence type="ECO:0000313" key="17">
    <source>
        <dbReference type="EMBL" id="MBG2878223.1"/>
    </source>
</evidence>
<dbReference type="EMBL" id="JADSJP010000003">
    <property type="protein sequence ID" value="MBG2878223.1"/>
    <property type="molecule type" value="Genomic_DNA"/>
</dbReference>
<keyword evidence="8 14" id="KW-1133">Transmembrane helix</keyword>
<dbReference type="Pfam" id="PF08345">
    <property type="entry name" value="YscJ_FliF_C"/>
    <property type="match status" value="1"/>
</dbReference>
<evidence type="ECO:0000256" key="6">
    <source>
        <dbReference type="ARBA" id="ARBA00022475"/>
    </source>
</evidence>
<sequence>MNAEKTDVVNQNKGFNAIINRIKADPKIPLIIAGSAAIAIFVAAFLWLQSPDYKVLYSNLSDKDGGEIVTQLTQMNVPYRLSQNGAAIMVPDNQVHELRLKLAQAGLPKGGAAGFELLDKEKFGISQFSEQINYQRALEGELARTIETLGPVQNARVHLALPKPSLFVREQKSPSASVTVGLLQGRALDEGQINAIVHIVASSVAGMPDSSVTIVDQSGKLLTQPDALGRDLNSIQLKYVQELESRYQQRIETLLGPIVGRGNVHAQVTAQVDFSHTEETAEEYKPNQPPNQAAVRSKQLSQSEQNGGMLAGGVPGALSNQPVAPPQAPIEAPKAQEGEKTDDANATNSANATGTNRTLTRNPNSNSRLDETTNYEVDRRIRHIKRPVGNVERLSVAVIVNYKTVEDKKEAAEGEEPVVETKLVPLTDEQIQQIEGLVREAMGYSQERGDSLSVVNSQFNDIEEKVITVPVWENPEILAKALDLGRWLLLVIIAWILWRKLVKPQIEKRREAEVAAQKAVLKTKLQVKDDVDEAELDDEARRKQARKRVSAELQSQRIREMAEKDPRVVAMVIRQWMSKEQ</sequence>
<proteinExistence type="inferred from homology"/>
<dbReference type="Pfam" id="PF01514">
    <property type="entry name" value="YscJ_FliF"/>
    <property type="match status" value="1"/>
</dbReference>
<feature type="domain" description="Flagellar M-ring C-terminal" evidence="16">
    <location>
        <begin position="255"/>
        <end position="459"/>
    </location>
</feature>
<dbReference type="PIRSF" id="PIRSF004862">
    <property type="entry name" value="FliF"/>
    <property type="match status" value="1"/>
</dbReference>
<evidence type="ECO:0000259" key="15">
    <source>
        <dbReference type="Pfam" id="PF01514"/>
    </source>
</evidence>
<comment type="subcellular location">
    <subcellularLocation>
        <location evidence="2 12">Bacterial flagellum basal body</location>
    </subcellularLocation>
    <subcellularLocation>
        <location evidence="3">Cell membrane</location>
        <topology evidence="3">Multi-pass membrane protein</topology>
    </subcellularLocation>
</comment>
<dbReference type="PRINTS" id="PR01009">
    <property type="entry name" value="FLGMRINGFLIF"/>
</dbReference>
<evidence type="ECO:0000259" key="16">
    <source>
        <dbReference type="Pfam" id="PF08345"/>
    </source>
</evidence>
<protein>
    <recommendedName>
        <fullName evidence="5 12">Flagellar M-ring protein</fullName>
    </recommendedName>
</protein>
<keyword evidence="6" id="KW-1003">Cell membrane</keyword>
<dbReference type="NCBIfam" id="TIGR00206">
    <property type="entry name" value="fliF"/>
    <property type="match status" value="1"/>
</dbReference>
<evidence type="ECO:0000256" key="11">
    <source>
        <dbReference type="ARBA" id="ARBA00025936"/>
    </source>
</evidence>
<accession>A0ABS0IQG9</accession>
<dbReference type="InterPro" id="IPR013556">
    <property type="entry name" value="Flag_M-ring_C"/>
</dbReference>
<comment type="similarity">
    <text evidence="4 12">Belongs to the FliF family.</text>
</comment>
<feature type="transmembrane region" description="Helical" evidence="14">
    <location>
        <begin position="28"/>
        <end position="48"/>
    </location>
</feature>
<evidence type="ECO:0000256" key="9">
    <source>
        <dbReference type="ARBA" id="ARBA00023136"/>
    </source>
</evidence>
<keyword evidence="10 12" id="KW-0975">Bacterial flagellum</keyword>
<evidence type="ECO:0000256" key="7">
    <source>
        <dbReference type="ARBA" id="ARBA00022692"/>
    </source>
</evidence>
<evidence type="ECO:0000256" key="12">
    <source>
        <dbReference type="PIRNR" id="PIRNR004862"/>
    </source>
</evidence>
<keyword evidence="17" id="KW-0966">Cell projection</keyword>
<dbReference type="PANTHER" id="PTHR30046:SF0">
    <property type="entry name" value="FLAGELLAR M-RING PROTEIN"/>
    <property type="match status" value="1"/>
</dbReference>
<evidence type="ECO:0000256" key="4">
    <source>
        <dbReference type="ARBA" id="ARBA00007971"/>
    </source>
</evidence>
<feature type="compositionally biased region" description="Basic and acidic residues" evidence="13">
    <location>
        <begin position="276"/>
        <end position="285"/>
    </location>
</feature>
<name>A0ABS0IQG9_9GAMM</name>